<dbReference type="InterPro" id="IPR022409">
    <property type="entry name" value="PKD/Chitinase_dom"/>
</dbReference>
<feature type="chain" id="PRO_5047422330" evidence="1">
    <location>
        <begin position="26"/>
        <end position="698"/>
    </location>
</feature>
<dbReference type="EMBL" id="JBHSZO010000030">
    <property type="protein sequence ID" value="MFC7220173.1"/>
    <property type="molecule type" value="Genomic_DNA"/>
</dbReference>
<organism evidence="3 4">
    <name type="scientific">Streptomyces polyrhachis</name>
    <dbReference type="NCBI Taxonomy" id="1282885"/>
    <lineage>
        <taxon>Bacteria</taxon>
        <taxon>Bacillati</taxon>
        <taxon>Actinomycetota</taxon>
        <taxon>Actinomycetes</taxon>
        <taxon>Kitasatosporales</taxon>
        <taxon>Streptomycetaceae</taxon>
        <taxon>Streptomyces</taxon>
    </lineage>
</organism>
<sequence>MFRKLSTVLAGALAAALLGAPAAVAEPAGAQAPPPDTEFEKVVLNDRPGEPMDLAVLPDRRVLHTTRKGEVWLHDPATGVNSLAAKMDLYQHDEEGLQNIAIDPGFRTNRWVYLYYSPKLGTPVDNPVTPVNEGDAPFTGTQAEFDRYKGHLQLSRFKWRGDHVDLSSEQKIMRVPVDRGICCHVGGDIAFDSRGLLYLTTGDDTNPFQSGGYTPIDERAGRNPAFDAQRTSANTDDLRGKILRIRVRSDGSYAIPEGNLFAPGTAKTRPEIYAMGLRNPFRMEINRETDEVYVADYSPDAGSANPLRGPAGQGKWTALTKAANYGWPYCATDQLPYTDYDFATGASGQPFDCAAPVNESPHNTGLRELPPVAHPDVWYSYGPSAGFPGLGTGGIGPMAGPAYDHDPRIAGKEGSVAWPAAFDGLPIFHEWTRDYAKLLGRDDSGAVTSITPLLPSLAAPTFDNPMDLEFGPDGALYVLEYGDGYFSENPDAKLSRIDYIGPGGNHAPRVKVAADPASGPAPLAVGFSSAGTSDPDGDRLSYAWDFDGDGDTDSTKASPSYTYTADGTYRATLNVTDEHGRSAAQYAVVRVGNQPPAVDLVKPAAGQPFHFGDAVAFEVRVTDGEPVDCAAVRVTYIVGHDTHGHPQTTASGCTGTIQTSPIDGHDPAEGNIIAVFVAEYTDSGGLSGSEQVVLRATP</sequence>
<evidence type="ECO:0000259" key="2">
    <source>
        <dbReference type="PROSITE" id="PS50093"/>
    </source>
</evidence>
<dbReference type="Gene3D" id="2.120.10.30">
    <property type="entry name" value="TolB, C-terminal domain"/>
    <property type="match status" value="1"/>
</dbReference>
<dbReference type="InterPro" id="IPR011041">
    <property type="entry name" value="Quinoprot_gluc/sorb_DH_b-prop"/>
</dbReference>
<dbReference type="Gene3D" id="2.60.40.10">
    <property type="entry name" value="Immunoglobulins"/>
    <property type="match status" value="1"/>
</dbReference>
<dbReference type="CDD" id="cd00146">
    <property type="entry name" value="PKD"/>
    <property type="match status" value="1"/>
</dbReference>
<gene>
    <name evidence="3" type="ORF">ACFQLX_18685</name>
</gene>
<protein>
    <submittedName>
        <fullName evidence="3">PQQ-dependent sugar dehydrogenase</fullName>
    </submittedName>
</protein>
<evidence type="ECO:0000313" key="4">
    <source>
        <dbReference type="Proteomes" id="UP001596413"/>
    </source>
</evidence>
<dbReference type="InterPro" id="IPR035986">
    <property type="entry name" value="PKD_dom_sf"/>
</dbReference>
<accession>A0ABW2GKZ5</accession>
<dbReference type="InterPro" id="IPR011042">
    <property type="entry name" value="6-blade_b-propeller_TolB-like"/>
</dbReference>
<dbReference type="InterPro" id="IPR000601">
    <property type="entry name" value="PKD_dom"/>
</dbReference>
<dbReference type="RefSeq" id="WP_386416677.1">
    <property type="nucleotide sequence ID" value="NZ_JBHSZO010000030.1"/>
</dbReference>
<dbReference type="InterPro" id="IPR012938">
    <property type="entry name" value="Glc/Sorbosone_DH"/>
</dbReference>
<dbReference type="SMART" id="SM00089">
    <property type="entry name" value="PKD"/>
    <property type="match status" value="1"/>
</dbReference>
<name>A0ABW2GKZ5_9ACTN</name>
<keyword evidence="1" id="KW-0732">Signal</keyword>
<dbReference type="Pfam" id="PF07995">
    <property type="entry name" value="GSDH"/>
    <property type="match status" value="1"/>
</dbReference>
<dbReference type="InterPro" id="IPR013783">
    <property type="entry name" value="Ig-like_fold"/>
</dbReference>
<dbReference type="Proteomes" id="UP001596413">
    <property type="component" value="Unassembled WGS sequence"/>
</dbReference>
<comment type="caution">
    <text evidence="3">The sequence shown here is derived from an EMBL/GenBank/DDBJ whole genome shotgun (WGS) entry which is preliminary data.</text>
</comment>
<dbReference type="PANTHER" id="PTHR19328">
    <property type="entry name" value="HEDGEHOG-INTERACTING PROTEIN"/>
    <property type="match status" value="1"/>
</dbReference>
<feature type="domain" description="PKD" evidence="2">
    <location>
        <begin position="508"/>
        <end position="591"/>
    </location>
</feature>
<dbReference type="SUPFAM" id="SSF50952">
    <property type="entry name" value="Soluble quinoprotein glucose dehydrogenase"/>
    <property type="match status" value="1"/>
</dbReference>
<proteinExistence type="predicted"/>
<evidence type="ECO:0000313" key="3">
    <source>
        <dbReference type="EMBL" id="MFC7220173.1"/>
    </source>
</evidence>
<reference evidence="4" key="1">
    <citation type="journal article" date="2019" name="Int. J. Syst. Evol. Microbiol.">
        <title>The Global Catalogue of Microorganisms (GCM) 10K type strain sequencing project: providing services to taxonomists for standard genome sequencing and annotation.</title>
        <authorList>
            <consortium name="The Broad Institute Genomics Platform"/>
            <consortium name="The Broad Institute Genome Sequencing Center for Infectious Disease"/>
            <person name="Wu L."/>
            <person name="Ma J."/>
        </authorList>
    </citation>
    <scope>NUCLEOTIDE SEQUENCE [LARGE SCALE GENOMIC DNA]</scope>
    <source>
        <strain evidence="4">CGMCC 1.13681</strain>
    </source>
</reference>
<dbReference type="PANTHER" id="PTHR19328:SF75">
    <property type="entry name" value="ALDOSE SUGAR DEHYDROGENASE YLII"/>
    <property type="match status" value="1"/>
</dbReference>
<keyword evidence="4" id="KW-1185">Reference proteome</keyword>
<dbReference type="SUPFAM" id="SSF49299">
    <property type="entry name" value="PKD domain"/>
    <property type="match status" value="1"/>
</dbReference>
<dbReference type="PROSITE" id="PS50093">
    <property type="entry name" value="PKD"/>
    <property type="match status" value="1"/>
</dbReference>
<evidence type="ECO:0000256" key="1">
    <source>
        <dbReference type="SAM" id="SignalP"/>
    </source>
</evidence>
<feature type="signal peptide" evidence="1">
    <location>
        <begin position="1"/>
        <end position="25"/>
    </location>
</feature>
<dbReference type="Pfam" id="PF18911">
    <property type="entry name" value="PKD_4"/>
    <property type="match status" value="1"/>
</dbReference>